<organism evidence="1">
    <name type="scientific">Spirodela intermedia</name>
    <name type="common">Intermediate duckweed</name>
    <dbReference type="NCBI Taxonomy" id="51605"/>
    <lineage>
        <taxon>Eukaryota</taxon>
        <taxon>Viridiplantae</taxon>
        <taxon>Streptophyta</taxon>
        <taxon>Embryophyta</taxon>
        <taxon>Tracheophyta</taxon>
        <taxon>Spermatophyta</taxon>
        <taxon>Magnoliopsida</taxon>
        <taxon>Liliopsida</taxon>
        <taxon>Araceae</taxon>
        <taxon>Lemnoideae</taxon>
        <taxon>Spirodela</taxon>
    </lineage>
</organism>
<dbReference type="EMBL" id="LR743589">
    <property type="protein sequence ID" value="CAA2616321.1"/>
    <property type="molecule type" value="Genomic_DNA"/>
</dbReference>
<dbReference type="Proteomes" id="UP001189122">
    <property type="component" value="Unassembled WGS sequence"/>
</dbReference>
<dbReference type="AlphaFoldDB" id="A0A7I8IG02"/>
<protein>
    <submittedName>
        <fullName evidence="1">Uncharacterized protein</fullName>
    </submittedName>
</protein>
<gene>
    <name evidence="1" type="ORF">SI7747_02002543</name>
</gene>
<name>A0A7I8IG02_SPIIN</name>
<dbReference type="InterPro" id="IPR013424">
    <property type="entry name" value="Ice-binding_C"/>
</dbReference>
<dbReference type="NCBIfam" id="TIGR02595">
    <property type="entry name" value="PEP_CTERM"/>
    <property type="match status" value="1"/>
</dbReference>
<proteinExistence type="predicted"/>
<keyword evidence="2" id="KW-1185">Reference proteome</keyword>
<dbReference type="EMBL" id="CACRZD030000002">
    <property type="protein sequence ID" value="CAA6656003.1"/>
    <property type="molecule type" value="Genomic_DNA"/>
</dbReference>
<reference evidence="1 2" key="1">
    <citation type="submission" date="2019-12" db="EMBL/GenBank/DDBJ databases">
        <authorList>
            <person name="Scholz U."/>
            <person name="Mascher M."/>
            <person name="Fiebig A."/>
        </authorList>
    </citation>
    <scope>NUCLEOTIDE SEQUENCE</scope>
</reference>
<sequence>MITHGVCKRTNLRGWRYERSRTRWRFPSSMLGFGIGGSARIEGVGGGGRRRRKRR</sequence>
<evidence type="ECO:0000313" key="2">
    <source>
        <dbReference type="Proteomes" id="UP001189122"/>
    </source>
</evidence>
<accession>A0A7I8IG02</accession>
<evidence type="ECO:0000313" key="1">
    <source>
        <dbReference type="EMBL" id="CAA2616321.1"/>
    </source>
</evidence>